<feature type="coiled-coil region" evidence="1">
    <location>
        <begin position="371"/>
        <end position="415"/>
    </location>
</feature>
<name>A0A2I4CM02_AUSLI</name>
<dbReference type="GeneID" id="106530006"/>
<gene>
    <name evidence="4" type="primary">LOC106530006</name>
</gene>
<dbReference type="InParanoid" id="A0A2I4CM02"/>
<feature type="compositionally biased region" description="Basic and acidic residues" evidence="2">
    <location>
        <begin position="465"/>
        <end position="479"/>
    </location>
</feature>
<dbReference type="KEGG" id="alim:106530006"/>
<feature type="region of interest" description="Disordered" evidence="2">
    <location>
        <begin position="423"/>
        <end position="562"/>
    </location>
</feature>
<dbReference type="STRING" id="52670.A0A2I4CM02"/>
<feature type="region of interest" description="Disordered" evidence="2">
    <location>
        <begin position="240"/>
        <end position="284"/>
    </location>
</feature>
<evidence type="ECO:0000256" key="2">
    <source>
        <dbReference type="SAM" id="MobiDB-lite"/>
    </source>
</evidence>
<feature type="region of interest" description="Disordered" evidence="2">
    <location>
        <begin position="193"/>
        <end position="223"/>
    </location>
</feature>
<protein>
    <submittedName>
        <fullName evidence="4">Cyclic nucleotide-gated cation channel beta-1 isoform X1</fullName>
    </submittedName>
</protein>
<keyword evidence="1" id="KW-0175">Coiled coil</keyword>
<feature type="compositionally biased region" description="Acidic residues" evidence="2">
    <location>
        <begin position="436"/>
        <end position="455"/>
    </location>
</feature>
<feature type="region of interest" description="Disordered" evidence="2">
    <location>
        <begin position="338"/>
        <end position="364"/>
    </location>
</feature>
<dbReference type="OrthoDB" id="421226at2759"/>
<accession>A0A2I4CM02</accession>
<organism evidence="3 4">
    <name type="scientific">Austrofundulus limnaeus</name>
    <name type="common">Annual killifish</name>
    <dbReference type="NCBI Taxonomy" id="52670"/>
    <lineage>
        <taxon>Eukaryota</taxon>
        <taxon>Metazoa</taxon>
        <taxon>Chordata</taxon>
        <taxon>Craniata</taxon>
        <taxon>Vertebrata</taxon>
        <taxon>Euteleostomi</taxon>
        <taxon>Actinopterygii</taxon>
        <taxon>Neopterygii</taxon>
        <taxon>Teleostei</taxon>
        <taxon>Neoteleostei</taxon>
        <taxon>Acanthomorphata</taxon>
        <taxon>Ovalentaria</taxon>
        <taxon>Atherinomorphae</taxon>
        <taxon>Cyprinodontiformes</taxon>
        <taxon>Rivulidae</taxon>
        <taxon>Austrofundulus</taxon>
    </lineage>
</organism>
<feature type="compositionally biased region" description="Pro residues" evidence="2">
    <location>
        <begin position="258"/>
        <end position="268"/>
    </location>
</feature>
<proteinExistence type="predicted"/>
<dbReference type="AlphaFoldDB" id="A0A2I4CM02"/>
<evidence type="ECO:0000313" key="4">
    <source>
        <dbReference type="RefSeq" id="XP_013881007.1"/>
    </source>
</evidence>
<reference evidence="4" key="1">
    <citation type="submission" date="2025-08" db="UniProtKB">
        <authorList>
            <consortium name="RefSeq"/>
        </authorList>
    </citation>
    <scope>IDENTIFICATION</scope>
</reference>
<feature type="compositionally biased region" description="Basic and acidic residues" evidence="2">
    <location>
        <begin position="338"/>
        <end position="358"/>
    </location>
</feature>
<evidence type="ECO:0000256" key="1">
    <source>
        <dbReference type="SAM" id="Coils"/>
    </source>
</evidence>
<feature type="region of interest" description="Disordered" evidence="2">
    <location>
        <begin position="67"/>
        <end position="97"/>
    </location>
</feature>
<feature type="compositionally biased region" description="Basic and acidic residues" evidence="2">
    <location>
        <begin position="488"/>
        <end position="497"/>
    </location>
</feature>
<evidence type="ECO:0000313" key="3">
    <source>
        <dbReference type="Proteomes" id="UP000192220"/>
    </source>
</evidence>
<keyword evidence="3" id="KW-1185">Reference proteome</keyword>
<dbReference type="RefSeq" id="XP_013881007.1">
    <property type="nucleotide sequence ID" value="XM_014025553.1"/>
</dbReference>
<feature type="compositionally biased region" description="Basic and acidic residues" evidence="2">
    <location>
        <begin position="552"/>
        <end position="562"/>
    </location>
</feature>
<feature type="compositionally biased region" description="Low complexity" evidence="2">
    <location>
        <begin position="201"/>
        <end position="214"/>
    </location>
</feature>
<dbReference type="Proteomes" id="UP000192220">
    <property type="component" value="Unplaced"/>
</dbReference>
<sequence>MDRSFHVPPLVLEGNGAITKYGMGLTLTRLYPFLRPGPTLFFCRGKTRSDRTTHTHFRMLSWVVKVVPHPPEPPSNNTEEEKEEKLAAAPPPAHEKKVTFEDECKHDAAAKAETLKQDAQTAAGNGPVPGVLTWISSALPQPAVPANITTKDEAAAAVSKPEDETGMIAWISQGLEKVVPQLELKSKDLSAAEQQAQVHQTAAPPETQTTVTEVEQTEKSSPPSVIDWIKHGIVKVVPQPEIYPKTDGNNKTEAPAPTKVPPPAPPPATKSTTRTEPVKEADDQPNMMGWIVNGIGRMLPQPVAKLDAGGDEIQNISIVQKKTDLVLEDVTEEEVKMEVKEQSKETQQHSTKEMDTKTQVDQLSPVTDSIKEEAEEEVLAHLEERLQQERLEAARVAEEMARKAAEEAVRQLEVEQSAKILIETLPESNEQLPNILEEENEDDPELQNLQEDSDNGPDSKSPEPPNKDETQESKEKTDDQSLVDIGPPEDKTEHGPERAGPLTPPTLCESAERGSPSSTDAEPGSERRDLESPVTHQPKPQPAADPCTTTEQVKHQEQNPVL</sequence>